<evidence type="ECO:0000256" key="17">
    <source>
        <dbReference type="PROSITE-ProRule" id="PRU00803"/>
    </source>
</evidence>
<feature type="repeat" description="FG-GAP" evidence="17">
    <location>
        <begin position="121"/>
        <end position="182"/>
    </location>
</feature>
<dbReference type="GO" id="GO:0098609">
    <property type="term" value="P:cell-cell adhesion"/>
    <property type="evidence" value="ECO:0007669"/>
    <property type="project" value="TreeGrafter"/>
</dbReference>
<evidence type="ECO:0000313" key="23">
    <source>
        <dbReference type="EMBL" id="MBZ3874204.1"/>
    </source>
</evidence>
<dbReference type="InterPro" id="IPR048285">
    <property type="entry name" value="Integrin_alpha_Ig-like_2"/>
</dbReference>
<evidence type="ECO:0000256" key="9">
    <source>
        <dbReference type="ARBA" id="ARBA00022837"/>
    </source>
</evidence>
<feature type="repeat" description="FG-GAP" evidence="17">
    <location>
        <begin position="270"/>
        <end position="335"/>
    </location>
</feature>
<dbReference type="Proteomes" id="UP001166674">
    <property type="component" value="Unassembled WGS sequence"/>
</dbReference>
<keyword evidence="6" id="KW-0479">Metal-binding</keyword>
<dbReference type="EMBL" id="JAATJV010221957">
    <property type="protein sequence ID" value="MBZ3874204.1"/>
    <property type="molecule type" value="Genomic_DNA"/>
</dbReference>
<sequence length="961" mass="106340">MSAGARRGPLGSRAQPFASFWCFSVVLGMLWSPASRAFNLDVDKLTTYSGPEGSYFGYAVDFHIPDARTASVLVGAPKANTSQPDIVEGGAVYYCPWPMEGSAQCKPIPFDTTNNRKIRVNGTKEPIEFKSNQWFGATVKTHKGKVVACAPLYHWRTLKPTPEKDPVGTCYVAIQNFSAYAEYSPCRNSQVITASIADIIANYSFKDILRKLAGEKQTEVAPASYDDSYLGYSVAAGEFTGDSQQELVAGVPRGAQNFGYVSIINSTDMTFIQNFTGKQMASYFGYSVVVSDVNNDGMDDILIGAPLFMEREFESNPKEVGQVYLYLQVSALLFQDPQILTGTETFGRFGSAIAHLGDLNQDGYNDIAIGVPFAGKDQRGQVLIFNGNENGLNIKASQILQGPWASQTVPSGFGFSLRGDSDIDKNDYPDLLVGAFGTGKVAVYRARPVVTVDAQLLLHPMIINIDNKTCQIPESLTPVACFSLRVCASVAGQSISNTVALTAEVQLDSLKQKGAIKRTLFLDNHQSHLLFPLVIKHQKSLKCQDFIVYLRDEMEFRDKLSPINISLNYSLDESTFKEGLEVNPILNHYRDNVVTEQAHILVDCGDDNLCVPDLKLSARPDKHQIIIGDENHLMLIINARNEGEGAYEAELFVMIPEEADYVGIERNNKVLRPLSCEYKMENVTRMVVCDLGNPMAAGTNYSLGLRFAVPRLEKTNMSINFDLQIRSSNKDNPDSNFVSLQINITAVAQVEIRGVSHPPQIILPIHNWEPEKEPHKEDEVGPLVEHIYELHNIGPSTISDTVLEVGWPFSARDEFLLYIFHIQTLGPLQCQTNPDINPQDIKPAASPEDTPELSAFLRNSTIPHLIRKRDVSMVQLHRQSPAKILNCTNIECLQISCSVGRLEGGESAVLKVRSRLWAHTFLQRKNDPYALASLVSFEVKKMPYKDQPAKLPEGSIAVSIF</sequence>
<dbReference type="GO" id="GO:0048598">
    <property type="term" value="P:embryonic morphogenesis"/>
    <property type="evidence" value="ECO:0007669"/>
    <property type="project" value="UniProtKB-ARBA"/>
</dbReference>
<dbReference type="InterPro" id="IPR013519">
    <property type="entry name" value="Int_alpha_beta-p"/>
</dbReference>
<keyword evidence="5" id="KW-0812">Transmembrane</keyword>
<dbReference type="Gene3D" id="2.60.40.1530">
    <property type="entry name" value="ntegrin, alpha v. Chain A, domain 4"/>
    <property type="match status" value="1"/>
</dbReference>
<evidence type="ECO:0000256" key="1">
    <source>
        <dbReference type="ARBA" id="ARBA00004236"/>
    </source>
</evidence>
<dbReference type="FunFam" id="2.60.40.1530:FF:000012">
    <property type="entry name" value="Integrin, alpha 8"/>
    <property type="match status" value="1"/>
</dbReference>
<reference evidence="23" key="1">
    <citation type="submission" date="2020-03" db="EMBL/GenBank/DDBJ databases">
        <title>Studies in the Genomics of Life Span.</title>
        <authorList>
            <person name="Glass D."/>
        </authorList>
    </citation>
    <scope>NUCLEOTIDE SEQUENCE</scope>
    <source>
        <strain evidence="23">SUZIE</strain>
        <tissue evidence="23">Muscle</tissue>
    </source>
</reference>
<evidence type="ECO:0000256" key="13">
    <source>
        <dbReference type="ARBA" id="ARBA00023136"/>
    </source>
</evidence>
<dbReference type="GO" id="GO:0005178">
    <property type="term" value="F:integrin binding"/>
    <property type="evidence" value="ECO:0007669"/>
    <property type="project" value="TreeGrafter"/>
</dbReference>
<evidence type="ECO:0000256" key="15">
    <source>
        <dbReference type="ARBA" id="ARBA00023170"/>
    </source>
</evidence>
<dbReference type="GO" id="GO:0007160">
    <property type="term" value="P:cell-matrix adhesion"/>
    <property type="evidence" value="ECO:0007669"/>
    <property type="project" value="TreeGrafter"/>
</dbReference>
<keyword evidence="16" id="KW-0325">Glycoprotein</keyword>
<keyword evidence="8" id="KW-0677">Repeat</keyword>
<keyword evidence="10 18" id="KW-0130">Cell adhesion</keyword>
<feature type="domain" description="Integrin alpha first immunoglubulin-like" evidence="20">
    <location>
        <begin position="446"/>
        <end position="602"/>
    </location>
</feature>
<dbReference type="PRINTS" id="PR01185">
    <property type="entry name" value="INTEGRINA"/>
</dbReference>
<keyword evidence="9" id="KW-0106">Calcium</keyword>
<evidence type="ECO:0000256" key="8">
    <source>
        <dbReference type="ARBA" id="ARBA00022737"/>
    </source>
</evidence>
<keyword evidence="4" id="KW-1003">Cell membrane</keyword>
<evidence type="ECO:0000256" key="4">
    <source>
        <dbReference type="ARBA" id="ARBA00022475"/>
    </source>
</evidence>
<dbReference type="Pfam" id="PF01839">
    <property type="entry name" value="FG-GAP"/>
    <property type="match status" value="3"/>
</dbReference>
<keyword evidence="12 18" id="KW-0401">Integrin</keyword>
<dbReference type="GO" id="GO:0009897">
    <property type="term" value="C:external side of plasma membrane"/>
    <property type="evidence" value="ECO:0007669"/>
    <property type="project" value="TreeGrafter"/>
</dbReference>
<dbReference type="GO" id="GO:0007229">
    <property type="term" value="P:integrin-mediated signaling pathway"/>
    <property type="evidence" value="ECO:0007669"/>
    <property type="project" value="UniProtKB-KW"/>
</dbReference>
<dbReference type="GO" id="GO:0008305">
    <property type="term" value="C:integrin complex"/>
    <property type="evidence" value="ECO:0007669"/>
    <property type="project" value="InterPro"/>
</dbReference>
<dbReference type="GO" id="GO:0046872">
    <property type="term" value="F:metal ion binding"/>
    <property type="evidence" value="ECO:0007669"/>
    <property type="project" value="UniProtKB-KW"/>
</dbReference>
<feature type="repeat" description="FG-GAP" evidence="17">
    <location>
        <begin position="41"/>
        <end position="104"/>
    </location>
</feature>
<dbReference type="FunFam" id="2.60.40.1460:FF:000001">
    <property type="entry name" value="Integrin, alpha V"/>
    <property type="match status" value="1"/>
</dbReference>
<evidence type="ECO:0000256" key="3">
    <source>
        <dbReference type="ARBA" id="ARBA00008054"/>
    </source>
</evidence>
<evidence type="ECO:0000259" key="20">
    <source>
        <dbReference type="Pfam" id="PF08441"/>
    </source>
</evidence>
<evidence type="ECO:0000256" key="18">
    <source>
        <dbReference type="RuleBase" id="RU003762"/>
    </source>
</evidence>
<evidence type="ECO:0000256" key="6">
    <source>
        <dbReference type="ARBA" id="ARBA00022723"/>
    </source>
</evidence>
<evidence type="ECO:0000256" key="10">
    <source>
        <dbReference type="ARBA" id="ARBA00022889"/>
    </source>
</evidence>
<feature type="chain" id="PRO_5041233033" evidence="19">
    <location>
        <begin position="38"/>
        <end position="961"/>
    </location>
</feature>
<evidence type="ECO:0000256" key="11">
    <source>
        <dbReference type="ARBA" id="ARBA00022989"/>
    </source>
</evidence>
<dbReference type="InterPro" id="IPR013649">
    <property type="entry name" value="Integrin_alpha_Ig-like_1"/>
</dbReference>
<feature type="signal peptide" evidence="19">
    <location>
        <begin position="1"/>
        <end position="37"/>
    </location>
</feature>
<dbReference type="InterPro" id="IPR013517">
    <property type="entry name" value="FG-GAP"/>
</dbReference>
<dbReference type="GO" id="GO:0009888">
    <property type="term" value="P:tissue development"/>
    <property type="evidence" value="ECO:0007669"/>
    <property type="project" value="UniProtKB-ARBA"/>
</dbReference>
<dbReference type="Pfam" id="PF20806">
    <property type="entry name" value="Integrin_A_Ig_3"/>
    <property type="match status" value="1"/>
</dbReference>
<dbReference type="SUPFAM" id="SSF69318">
    <property type="entry name" value="Integrin alpha N-terminal domain"/>
    <property type="match status" value="1"/>
</dbReference>
<evidence type="ECO:0000313" key="24">
    <source>
        <dbReference type="Proteomes" id="UP001166674"/>
    </source>
</evidence>
<evidence type="ECO:0000256" key="7">
    <source>
        <dbReference type="ARBA" id="ARBA00022729"/>
    </source>
</evidence>
<gene>
    <name evidence="23" type="ORF">SUZIE_126770</name>
</gene>
<dbReference type="PROSITE" id="PS51470">
    <property type="entry name" value="FG_GAP"/>
    <property type="match status" value="5"/>
</dbReference>
<comment type="subcellular location">
    <subcellularLocation>
        <location evidence="1">Cell membrane</location>
    </subcellularLocation>
    <subcellularLocation>
        <location evidence="2 18">Membrane</location>
        <topology evidence="2 18">Single-pass type I membrane protein</topology>
    </subcellularLocation>
</comment>
<dbReference type="Gene3D" id="2.60.40.1460">
    <property type="entry name" value="Integrin domains. Chain A, domain 2"/>
    <property type="match status" value="1"/>
</dbReference>
<evidence type="ECO:0000256" key="2">
    <source>
        <dbReference type="ARBA" id="ARBA00004479"/>
    </source>
</evidence>
<evidence type="ECO:0000259" key="22">
    <source>
        <dbReference type="Pfam" id="PF20806"/>
    </source>
</evidence>
<keyword evidence="11" id="KW-1133">Transmembrane helix</keyword>
<organism evidence="23 24">
    <name type="scientific">Sciurus carolinensis</name>
    <name type="common">Eastern gray squirrel</name>
    <dbReference type="NCBI Taxonomy" id="30640"/>
    <lineage>
        <taxon>Eukaryota</taxon>
        <taxon>Metazoa</taxon>
        <taxon>Chordata</taxon>
        <taxon>Craniata</taxon>
        <taxon>Vertebrata</taxon>
        <taxon>Euteleostomi</taxon>
        <taxon>Mammalia</taxon>
        <taxon>Eutheria</taxon>
        <taxon>Euarchontoglires</taxon>
        <taxon>Glires</taxon>
        <taxon>Rodentia</taxon>
        <taxon>Sciuromorpha</taxon>
        <taxon>Sciuridae</taxon>
        <taxon>Sciurinae</taxon>
        <taxon>Sciurini</taxon>
        <taxon>Sciurus</taxon>
    </lineage>
</organism>
<feature type="repeat" description="FG-GAP" evidence="17">
    <location>
        <begin position="398"/>
        <end position="461"/>
    </location>
</feature>
<feature type="domain" description="Integrin alpha second immunoglobulin-like" evidence="21">
    <location>
        <begin position="604"/>
        <end position="744"/>
    </location>
</feature>
<feature type="domain" description="Integrin alpha third immunoglobulin-like" evidence="22">
    <location>
        <begin position="750"/>
        <end position="959"/>
    </location>
</feature>
<keyword evidence="24" id="KW-1185">Reference proteome</keyword>
<evidence type="ECO:0000256" key="14">
    <source>
        <dbReference type="ARBA" id="ARBA00023157"/>
    </source>
</evidence>
<feature type="repeat" description="FG-GAP" evidence="17">
    <location>
        <begin position="336"/>
        <end position="394"/>
    </location>
</feature>
<dbReference type="GO" id="GO:0033627">
    <property type="term" value="P:cell adhesion mediated by integrin"/>
    <property type="evidence" value="ECO:0007669"/>
    <property type="project" value="TreeGrafter"/>
</dbReference>
<comment type="caution">
    <text evidence="23">The sequence shown here is derived from an EMBL/GenBank/DDBJ whole genome shotgun (WGS) entry which is preliminary data.</text>
</comment>
<dbReference type="Gene3D" id="2.130.10.130">
    <property type="entry name" value="Integrin alpha, N-terminal"/>
    <property type="match status" value="1"/>
</dbReference>
<keyword evidence="14" id="KW-1015">Disulfide bond</keyword>
<dbReference type="InterPro" id="IPR032695">
    <property type="entry name" value="Integrin_dom_sf"/>
</dbReference>
<dbReference type="InterPro" id="IPR000413">
    <property type="entry name" value="Integrin_alpha"/>
</dbReference>
<name>A0AA41MLK9_SCICA</name>
<evidence type="ECO:0000256" key="16">
    <source>
        <dbReference type="ARBA" id="ARBA00023180"/>
    </source>
</evidence>
<dbReference type="InterPro" id="IPR028994">
    <property type="entry name" value="Integrin_alpha_N"/>
</dbReference>
<dbReference type="AlphaFoldDB" id="A0AA41MLK9"/>
<proteinExistence type="inferred from homology"/>
<dbReference type="PANTHER" id="PTHR23220:SF5">
    <property type="entry name" value="INTEGRIN ALPHA-8"/>
    <property type="match status" value="1"/>
</dbReference>
<keyword evidence="15 18" id="KW-0675">Receptor</keyword>
<dbReference type="Pfam" id="PF08441">
    <property type="entry name" value="Integrin_A_Ig_1"/>
    <property type="match status" value="1"/>
</dbReference>
<accession>A0AA41MLK9</accession>
<dbReference type="InterPro" id="IPR048286">
    <property type="entry name" value="Integrin_alpha_Ig-like_3"/>
</dbReference>
<dbReference type="PANTHER" id="PTHR23220">
    <property type="entry name" value="INTEGRIN ALPHA"/>
    <property type="match status" value="1"/>
</dbReference>
<dbReference type="Gene3D" id="2.60.40.1510">
    <property type="entry name" value="ntegrin, alpha v. Chain A, domain 3"/>
    <property type="match status" value="1"/>
</dbReference>
<evidence type="ECO:0000256" key="5">
    <source>
        <dbReference type="ARBA" id="ARBA00022692"/>
    </source>
</evidence>
<dbReference type="Pfam" id="PF20805">
    <property type="entry name" value="Integrin_A_Ig_2"/>
    <property type="match status" value="1"/>
</dbReference>
<dbReference type="SUPFAM" id="SSF69179">
    <property type="entry name" value="Integrin domains"/>
    <property type="match status" value="3"/>
</dbReference>
<dbReference type="FunFam" id="2.60.40.1510:FF:000001">
    <property type="entry name" value="Integrin alpha V"/>
    <property type="match status" value="1"/>
</dbReference>
<evidence type="ECO:0000259" key="21">
    <source>
        <dbReference type="Pfam" id="PF20805"/>
    </source>
</evidence>
<dbReference type="SMART" id="SM00191">
    <property type="entry name" value="Int_alpha"/>
    <property type="match status" value="5"/>
</dbReference>
<evidence type="ECO:0000256" key="12">
    <source>
        <dbReference type="ARBA" id="ARBA00023037"/>
    </source>
</evidence>
<evidence type="ECO:0000256" key="19">
    <source>
        <dbReference type="SAM" id="SignalP"/>
    </source>
</evidence>
<keyword evidence="13" id="KW-0472">Membrane</keyword>
<comment type="similarity">
    <text evidence="3 18">Belongs to the integrin alpha chain family.</text>
</comment>
<protein>
    <submittedName>
        <fullName evidence="23">Integrin alpha-8</fullName>
    </submittedName>
</protein>
<keyword evidence="7 19" id="KW-0732">Signal</keyword>